<feature type="chain" id="PRO_5026694434" evidence="1">
    <location>
        <begin position="24"/>
        <end position="1225"/>
    </location>
</feature>
<gene>
    <name evidence="2" type="ORF">PCLFYP37_03329</name>
</gene>
<evidence type="ECO:0000313" key="2">
    <source>
        <dbReference type="EMBL" id="VYU61816.1"/>
    </source>
</evidence>
<dbReference type="RefSeq" id="WP_412443112.1">
    <property type="nucleotide sequence ID" value="NZ_CACRUT010000028.1"/>
</dbReference>
<sequence length="1225" mass="135513">MKNRLLALVALCGATSSTLPLWAADWADPELTFVKPDLDGIKGGQRLVYYVYHVASEKFMSNGADYNTTFIVSNTGQEVTLSYGPDYELITHPQDANDYSAAKSYRLSLMNAPSNGGFHEVFLDPGIKCYVDHSKQGHILWDIVPQDNGLYRIRVNVDDPLYGTNKTNNAAYKNTWIGVNPNTDGGWNEVINPLIQPGTAGYEKAEFDWKFVEPEVYEVYTAKKNVLKPQLEAADEAGYTNYAKYKELYESDKATVEQIEDAAEELKDAVLEFKYSSASETSPADLTAMIKNASFESADGWTSWRANNNNNFGIVTKNEGEIGTSDGFDFRTFFERWVATPPTGDYYIEQSLSELPDGKYRLKAYIMTQQTAENGGPKGLFLYAKTVAGESKKEADTPSPDGSSYAAPYTVDFSVIGGTATVGMRSEGSKDGWSAVGYFTLQYMGKAGAITMRDALNQNITEAEQQYANDIAGKKHSKEGDKKYEEMIALAKEAVTNNEVTDDSLQSIANSLLLRMDSLVLDVKAYENLDAKINELDTELENSIYTKEGVVFDDYEDYLGELEEARDGGTFNPNELDSIQPRADRLLKAGVVAALTDGQTDNVTGLMTNPSFTKSNDGWTFTKNGNGDFKNDNTNVSEVWNGREWDIVQELTGLPEGSYQVTMQGFYSPSSQNDNKWQEGWGQEGDETNKILASLFGNDASTPLHHVMDFPQDEKLTDDMDEITWDASLAGKYVCHGKASAQAVFEANPENYLSTLSCYVGEDGILRVGIKMSGVTWNAAWAVFDNFQVTYLGADDMSGAKSALDVQIQAAKDMLAAESLTTQDAKDGLNKAIEEAVAVADNLTPETYKEHFDALTEAMEFGQEAIDAATALETKKDNHADKLGSTGEGSYEDYANTEGFEELDEVVLEIDEKINSDGIFASMEEIDGYNVKLDKAYTKMMSGSYDYASASKEDKLDVTGLIINPSFQKRTYDATTAEWKDASSADGWTTTGGTATGGLNYEIFNDSCEIHQKLYNMPAGYYRLVYNGFYRGGDITPAALTRRDSTEEVLNAEVYLEGKESRWNNKLASIFDNVQEYKYTSGDKVLPDSLFTNEYKDLLYHCIVNDVAGAKAAFEDGKYEGNFSFRVEEGEEPVLGVRKIGKITNDWACFDNFRLYYYGDGDANMPDDFVSSVEEAVADGKATVVSSAWYTINGVRVAEPKQRGIYIRQDKMSDGTTQSVKVMVR</sequence>
<dbReference type="EMBL" id="CACRUT010000028">
    <property type="protein sequence ID" value="VYU61816.1"/>
    <property type="molecule type" value="Genomic_DNA"/>
</dbReference>
<organism evidence="2">
    <name type="scientific">Paraprevotella clara</name>
    <dbReference type="NCBI Taxonomy" id="454154"/>
    <lineage>
        <taxon>Bacteria</taxon>
        <taxon>Pseudomonadati</taxon>
        <taxon>Bacteroidota</taxon>
        <taxon>Bacteroidia</taxon>
        <taxon>Bacteroidales</taxon>
        <taxon>Prevotellaceae</taxon>
        <taxon>Paraprevotella</taxon>
    </lineage>
</organism>
<protein>
    <submittedName>
        <fullName evidence="2">Uncharacterized protein</fullName>
    </submittedName>
</protein>
<feature type="signal peptide" evidence="1">
    <location>
        <begin position="1"/>
        <end position="23"/>
    </location>
</feature>
<keyword evidence="1" id="KW-0732">Signal</keyword>
<accession>A0A6N3GBZ8</accession>
<reference evidence="2" key="1">
    <citation type="submission" date="2019-11" db="EMBL/GenBank/DDBJ databases">
        <authorList>
            <person name="Feng L."/>
        </authorList>
    </citation>
    <scope>NUCLEOTIDE SEQUENCE</scope>
    <source>
        <strain evidence="2">PclaraLFYP37</strain>
    </source>
</reference>
<evidence type="ECO:0000256" key="1">
    <source>
        <dbReference type="SAM" id="SignalP"/>
    </source>
</evidence>
<dbReference type="AlphaFoldDB" id="A0A6N3GBZ8"/>
<proteinExistence type="predicted"/>
<name>A0A6N3GBZ8_9BACT</name>